<feature type="transmembrane region" description="Helical" evidence="8">
    <location>
        <begin position="59"/>
        <end position="76"/>
    </location>
</feature>
<evidence type="ECO:0000313" key="9">
    <source>
        <dbReference type="EMBL" id="PHV67842.1"/>
    </source>
</evidence>
<comment type="similarity">
    <text evidence="7">Belongs to the glycosyltransferase 87 family.</text>
</comment>
<proteinExistence type="inferred from homology"/>
<feature type="transmembrane region" description="Helical" evidence="8">
    <location>
        <begin position="264"/>
        <end position="285"/>
    </location>
</feature>
<reference evidence="9 10" key="1">
    <citation type="submission" date="2017-10" db="EMBL/GenBank/DDBJ databases">
        <title>The draft genome sequence of Williamsia sp. BULT 1.1 isolated from the semi-arid grassland soils from South Africa.</title>
        <authorList>
            <person name="Kabwe M.H."/>
            <person name="Govender N."/>
            <person name="Mutseka Lunga P."/>
            <person name="Vikram S."/>
            <person name="Makhalanyane T.P."/>
        </authorList>
    </citation>
    <scope>NUCLEOTIDE SEQUENCE [LARGE SCALE GENOMIC DNA]</scope>
    <source>
        <strain evidence="9 10">BULT 1.1</strain>
    </source>
</reference>
<feature type="transmembrane region" description="Helical" evidence="8">
    <location>
        <begin position="314"/>
        <end position="330"/>
    </location>
</feature>
<comment type="caution">
    <text evidence="9">The sequence shown here is derived from an EMBL/GenBank/DDBJ whole genome shotgun (WGS) entry which is preliminary data.</text>
</comment>
<keyword evidence="2" id="KW-1003">Cell membrane</keyword>
<feature type="transmembrane region" description="Helical" evidence="8">
    <location>
        <begin position="108"/>
        <end position="126"/>
    </location>
</feature>
<feature type="transmembrane region" description="Helical" evidence="8">
    <location>
        <begin position="292"/>
        <end position="308"/>
    </location>
</feature>
<dbReference type="Pfam" id="PF09594">
    <property type="entry name" value="GT87"/>
    <property type="match status" value="1"/>
</dbReference>
<dbReference type="GO" id="GO:0005886">
    <property type="term" value="C:plasma membrane"/>
    <property type="evidence" value="ECO:0007669"/>
    <property type="project" value="UniProtKB-SubCell"/>
</dbReference>
<dbReference type="EMBL" id="PEBD01000004">
    <property type="protein sequence ID" value="PHV67842.1"/>
    <property type="molecule type" value="Genomic_DNA"/>
</dbReference>
<dbReference type="InterPro" id="IPR018584">
    <property type="entry name" value="GT87"/>
</dbReference>
<evidence type="ECO:0000256" key="6">
    <source>
        <dbReference type="ARBA" id="ARBA00023136"/>
    </source>
</evidence>
<evidence type="ECO:0000256" key="5">
    <source>
        <dbReference type="ARBA" id="ARBA00022989"/>
    </source>
</evidence>
<keyword evidence="4 8" id="KW-0812">Transmembrane</keyword>
<sequence length="412" mass="45755">MVAAAAVAVGIWHVVAIPITDPHYSIFGNYADLQIYRAGAQAVRAGTGLYNGPVLWGMQWTYTPFAAALFTPLAVMSQHLANIVWWSATFAALVFVVGRSMCSLGYRVTIRTALSSVFLAFVVTSFEPIRDTFWFGQINVFLMALILCDLLQPSKSRLRGFGVGVAAGIKLTPLLFLIYLMLTRQWRACLNGLLGFTSTIVVGYVVAPHDSWTYWSGRFLDAANVGGVDAPANQSINGFFAQMLRFYDITRYLNDATGTFESPMWLWLCAALPALGLGLWAAAVAHHQRQELLAITVTAMTATAVSPFSWGHHWVWFVPLFIITLHSACTRPSALRLMAPAALAVPVFAWWWNYWGSGPWRDTDHVIGIGLFMLPRPDNPHWWQQLTVPLYAGCYVLIFVVVTSSILVSRRR</sequence>
<dbReference type="AlphaFoldDB" id="A0A2G3PS19"/>
<evidence type="ECO:0000256" key="1">
    <source>
        <dbReference type="ARBA" id="ARBA00004651"/>
    </source>
</evidence>
<feature type="transmembrane region" description="Helical" evidence="8">
    <location>
        <begin position="337"/>
        <end position="355"/>
    </location>
</feature>
<evidence type="ECO:0000256" key="8">
    <source>
        <dbReference type="SAM" id="Phobius"/>
    </source>
</evidence>
<keyword evidence="5 8" id="KW-1133">Transmembrane helix</keyword>
<evidence type="ECO:0000256" key="3">
    <source>
        <dbReference type="ARBA" id="ARBA00022679"/>
    </source>
</evidence>
<evidence type="ECO:0000313" key="10">
    <source>
        <dbReference type="Proteomes" id="UP000225108"/>
    </source>
</evidence>
<dbReference type="Proteomes" id="UP000225108">
    <property type="component" value="Unassembled WGS sequence"/>
</dbReference>
<dbReference type="RefSeq" id="WP_099381025.1">
    <property type="nucleotide sequence ID" value="NZ_PEBD01000004.1"/>
</dbReference>
<feature type="transmembrane region" description="Helical" evidence="8">
    <location>
        <begin position="388"/>
        <end position="408"/>
    </location>
</feature>
<feature type="transmembrane region" description="Helical" evidence="8">
    <location>
        <begin position="189"/>
        <end position="207"/>
    </location>
</feature>
<protein>
    <submittedName>
        <fullName evidence="9">Glycosyltransferase</fullName>
    </submittedName>
</protein>
<keyword evidence="6 8" id="KW-0472">Membrane</keyword>
<organism evidence="9 10">
    <name type="scientific">Williamsia marianensis</name>
    <dbReference type="NCBI Taxonomy" id="85044"/>
    <lineage>
        <taxon>Bacteria</taxon>
        <taxon>Bacillati</taxon>
        <taxon>Actinomycetota</taxon>
        <taxon>Actinomycetes</taxon>
        <taxon>Mycobacteriales</taxon>
        <taxon>Nocardiaceae</taxon>
        <taxon>Williamsia</taxon>
    </lineage>
</organism>
<evidence type="ECO:0000256" key="7">
    <source>
        <dbReference type="ARBA" id="ARBA00024033"/>
    </source>
</evidence>
<feature type="transmembrane region" description="Helical" evidence="8">
    <location>
        <begin position="158"/>
        <end position="182"/>
    </location>
</feature>
<accession>A0A2G3PS19</accession>
<evidence type="ECO:0000256" key="4">
    <source>
        <dbReference type="ARBA" id="ARBA00022692"/>
    </source>
</evidence>
<gene>
    <name evidence="9" type="ORF">CSW57_00620</name>
</gene>
<keyword evidence="3 9" id="KW-0808">Transferase</keyword>
<comment type="subcellular location">
    <subcellularLocation>
        <location evidence="1">Cell membrane</location>
        <topology evidence="1">Multi-pass membrane protein</topology>
    </subcellularLocation>
</comment>
<name>A0A2G3PS19_WILMA</name>
<evidence type="ECO:0000256" key="2">
    <source>
        <dbReference type="ARBA" id="ARBA00022475"/>
    </source>
</evidence>
<dbReference type="GO" id="GO:0016758">
    <property type="term" value="F:hexosyltransferase activity"/>
    <property type="evidence" value="ECO:0007669"/>
    <property type="project" value="InterPro"/>
</dbReference>
<feature type="transmembrane region" description="Helical" evidence="8">
    <location>
        <begin position="83"/>
        <end position="102"/>
    </location>
</feature>